<organism evidence="2 3">
    <name type="scientific">Molorchus minor</name>
    <dbReference type="NCBI Taxonomy" id="1323400"/>
    <lineage>
        <taxon>Eukaryota</taxon>
        <taxon>Metazoa</taxon>
        <taxon>Ecdysozoa</taxon>
        <taxon>Arthropoda</taxon>
        <taxon>Hexapoda</taxon>
        <taxon>Insecta</taxon>
        <taxon>Pterygota</taxon>
        <taxon>Neoptera</taxon>
        <taxon>Endopterygota</taxon>
        <taxon>Coleoptera</taxon>
        <taxon>Polyphaga</taxon>
        <taxon>Cucujiformia</taxon>
        <taxon>Chrysomeloidea</taxon>
        <taxon>Cerambycidae</taxon>
        <taxon>Lamiinae</taxon>
        <taxon>Monochamini</taxon>
        <taxon>Molorchus</taxon>
    </lineage>
</organism>
<sequence length="91" mass="10356">MKTRILKRNQIIHFLKESPDEDYLQVKALLHDPESFTGHGMRRSFASLLPNAVKHHSGWKSTTVAESYIEESLSSKMAIAEKNPGPTMYIN</sequence>
<evidence type="ECO:0000256" key="1">
    <source>
        <dbReference type="ARBA" id="ARBA00023172"/>
    </source>
</evidence>
<gene>
    <name evidence="2" type="ORF">NQ317_013093</name>
</gene>
<proteinExistence type="predicted"/>
<name>A0ABQ9IQ85_9CUCU</name>
<dbReference type="EMBL" id="JAPWTJ010004202">
    <property type="protein sequence ID" value="KAJ8947397.1"/>
    <property type="molecule type" value="Genomic_DNA"/>
</dbReference>
<dbReference type="InterPro" id="IPR013762">
    <property type="entry name" value="Integrase-like_cat_sf"/>
</dbReference>
<accession>A0ABQ9IQ85</accession>
<evidence type="ECO:0000313" key="2">
    <source>
        <dbReference type="EMBL" id="KAJ8947397.1"/>
    </source>
</evidence>
<dbReference type="SUPFAM" id="SSF56349">
    <property type="entry name" value="DNA breaking-rejoining enzymes"/>
    <property type="match status" value="1"/>
</dbReference>
<dbReference type="InterPro" id="IPR011010">
    <property type="entry name" value="DNA_brk_join_enz"/>
</dbReference>
<keyword evidence="3" id="KW-1185">Reference proteome</keyword>
<protein>
    <submittedName>
        <fullName evidence="2">Uncharacterized protein</fullName>
    </submittedName>
</protein>
<comment type="caution">
    <text evidence="2">The sequence shown here is derived from an EMBL/GenBank/DDBJ whole genome shotgun (WGS) entry which is preliminary data.</text>
</comment>
<evidence type="ECO:0000313" key="3">
    <source>
        <dbReference type="Proteomes" id="UP001162164"/>
    </source>
</evidence>
<reference evidence="2" key="1">
    <citation type="journal article" date="2023" name="Insect Mol. Biol.">
        <title>Genome sequencing provides insights into the evolution of gene families encoding plant cell wall-degrading enzymes in longhorned beetles.</title>
        <authorList>
            <person name="Shin N.R."/>
            <person name="Okamura Y."/>
            <person name="Kirsch R."/>
            <person name="Pauchet Y."/>
        </authorList>
    </citation>
    <scope>NUCLEOTIDE SEQUENCE</scope>
    <source>
        <strain evidence="2">MMC_N1</strain>
    </source>
</reference>
<keyword evidence="1" id="KW-0233">DNA recombination</keyword>
<dbReference type="Proteomes" id="UP001162164">
    <property type="component" value="Unassembled WGS sequence"/>
</dbReference>
<dbReference type="Gene3D" id="1.10.443.10">
    <property type="entry name" value="Intergrase catalytic core"/>
    <property type="match status" value="1"/>
</dbReference>